<proteinExistence type="predicted"/>
<dbReference type="EMBL" id="HG994367">
    <property type="protein sequence ID" value="CAF1708306.1"/>
    <property type="molecule type" value="Genomic_DNA"/>
</dbReference>
<evidence type="ECO:0000256" key="1">
    <source>
        <dbReference type="SAM" id="SignalP"/>
    </source>
</evidence>
<dbReference type="AlphaFoldDB" id="A0A816INW1"/>
<dbReference type="Proteomes" id="UP001295469">
    <property type="component" value="Chromosome C03"/>
</dbReference>
<keyword evidence="1" id="KW-0732">Signal</keyword>
<evidence type="ECO:0000313" key="2">
    <source>
        <dbReference type="EMBL" id="CAF1708306.1"/>
    </source>
</evidence>
<gene>
    <name evidence="2" type="ORF">DARMORV10_C03P68000.1</name>
</gene>
<sequence length="74" mass="8473">MWAYIFVFIVLASDHRTDNGWMAALLCVERLKTLIILSCRKRDPCPGPKKLLGSCPALESLQLKRFVTMFAWCV</sequence>
<accession>A0A816INW1</accession>
<organism evidence="2">
    <name type="scientific">Brassica napus</name>
    <name type="common">Rape</name>
    <dbReference type="NCBI Taxonomy" id="3708"/>
    <lineage>
        <taxon>Eukaryota</taxon>
        <taxon>Viridiplantae</taxon>
        <taxon>Streptophyta</taxon>
        <taxon>Embryophyta</taxon>
        <taxon>Tracheophyta</taxon>
        <taxon>Spermatophyta</taxon>
        <taxon>Magnoliopsida</taxon>
        <taxon>eudicotyledons</taxon>
        <taxon>Gunneridae</taxon>
        <taxon>Pentapetalae</taxon>
        <taxon>rosids</taxon>
        <taxon>malvids</taxon>
        <taxon>Brassicales</taxon>
        <taxon>Brassicaceae</taxon>
        <taxon>Brassiceae</taxon>
        <taxon>Brassica</taxon>
    </lineage>
</organism>
<name>A0A816INW1_BRANA</name>
<feature type="chain" id="PRO_5032915256" evidence="1">
    <location>
        <begin position="18"/>
        <end position="74"/>
    </location>
</feature>
<reference evidence="2" key="1">
    <citation type="submission" date="2021-01" db="EMBL/GenBank/DDBJ databases">
        <authorList>
            <consortium name="Genoscope - CEA"/>
            <person name="William W."/>
        </authorList>
    </citation>
    <scope>NUCLEOTIDE SEQUENCE</scope>
</reference>
<protein>
    <submittedName>
        <fullName evidence="2">(rape) hypothetical protein</fullName>
    </submittedName>
</protein>
<feature type="signal peptide" evidence="1">
    <location>
        <begin position="1"/>
        <end position="17"/>
    </location>
</feature>